<organism evidence="6 7">
    <name type="scientific">Corynebacterium argentoratense DSM 44202</name>
    <dbReference type="NCBI Taxonomy" id="1348662"/>
    <lineage>
        <taxon>Bacteria</taxon>
        <taxon>Bacillati</taxon>
        <taxon>Actinomycetota</taxon>
        <taxon>Actinomycetes</taxon>
        <taxon>Mycobacteriales</taxon>
        <taxon>Corynebacteriaceae</taxon>
        <taxon>Corynebacterium</taxon>
    </lineage>
</organism>
<evidence type="ECO:0000256" key="2">
    <source>
        <dbReference type="ARBA" id="ARBA00022692"/>
    </source>
</evidence>
<dbReference type="GeneID" id="78249247"/>
<accession>U3GYC9</accession>
<dbReference type="KEGG" id="caz:CARG_01910"/>
<evidence type="ECO:0000256" key="4">
    <source>
        <dbReference type="ARBA" id="ARBA00023136"/>
    </source>
</evidence>
<dbReference type="Proteomes" id="UP000016943">
    <property type="component" value="Chromosome"/>
</dbReference>
<dbReference type="STRING" id="1348662.CARG_01910"/>
<name>U3GYC9_9CORY</name>
<evidence type="ECO:0000256" key="3">
    <source>
        <dbReference type="ARBA" id="ARBA00022989"/>
    </source>
</evidence>
<proteinExistence type="predicted"/>
<dbReference type="RefSeq" id="WP_020975691.1">
    <property type="nucleotide sequence ID" value="NC_022198.1"/>
</dbReference>
<dbReference type="InterPro" id="IPR009908">
    <property type="entry name" value="Methylamine_util_MauE"/>
</dbReference>
<reference evidence="6 7" key="1">
    <citation type="journal article" date="2013" name="Genome Announc.">
        <title>Whole-Genome Sequence of the Clinical Strain Corynebacterium argentoratense DSM 44202, Isolated from a Human Throat Specimen.</title>
        <authorList>
            <person name="Bomholt C."/>
            <person name="Glaub A."/>
            <person name="Gravermann K."/>
            <person name="Albersmeier A."/>
            <person name="Brinkrolf K."/>
            <person name="Ruckert C."/>
            <person name="Tauch A."/>
        </authorList>
    </citation>
    <scope>NUCLEOTIDE SEQUENCE [LARGE SCALE GENOMIC DNA]</scope>
    <source>
        <strain evidence="6">DSM 44202</strain>
    </source>
</reference>
<dbReference type="AlphaFoldDB" id="U3GYC9"/>
<keyword evidence="7" id="KW-1185">Reference proteome</keyword>
<dbReference type="eggNOG" id="COG4270">
    <property type="taxonomic scope" value="Bacteria"/>
</dbReference>
<dbReference type="HOGENOM" id="CLU_128738_1_0_11"/>
<keyword evidence="2" id="KW-0812">Transmembrane</keyword>
<dbReference type="GO" id="GO:0030416">
    <property type="term" value="P:methylamine metabolic process"/>
    <property type="evidence" value="ECO:0007669"/>
    <property type="project" value="InterPro"/>
</dbReference>
<evidence type="ECO:0000256" key="1">
    <source>
        <dbReference type="ARBA" id="ARBA00004141"/>
    </source>
</evidence>
<dbReference type="PANTHER" id="PTHR36974:SF1">
    <property type="entry name" value="DOXX FAMILY MEMBRANE PROTEIN"/>
    <property type="match status" value="1"/>
</dbReference>
<comment type="subcellular location">
    <subcellularLocation>
        <location evidence="1">Membrane</location>
        <topology evidence="1">Multi-pass membrane protein</topology>
    </subcellularLocation>
</comment>
<dbReference type="PATRIC" id="fig|1348662.3.peg.376"/>
<evidence type="ECO:0000313" key="6">
    <source>
        <dbReference type="EMBL" id="AGU14552.1"/>
    </source>
</evidence>
<dbReference type="EMBL" id="CP006365">
    <property type="protein sequence ID" value="AGU14552.1"/>
    <property type="molecule type" value="Genomic_DNA"/>
</dbReference>
<dbReference type="GO" id="GO:0016020">
    <property type="term" value="C:membrane"/>
    <property type="evidence" value="ECO:0007669"/>
    <property type="project" value="UniProtKB-SubCell"/>
</dbReference>
<protein>
    <recommendedName>
        <fullName evidence="5">Methylamine utilisation protein MauE domain-containing protein</fullName>
    </recommendedName>
</protein>
<dbReference type="Pfam" id="PF07291">
    <property type="entry name" value="MauE"/>
    <property type="match status" value="1"/>
</dbReference>
<evidence type="ECO:0000259" key="5">
    <source>
        <dbReference type="Pfam" id="PF07291"/>
    </source>
</evidence>
<evidence type="ECO:0000313" key="7">
    <source>
        <dbReference type="Proteomes" id="UP000016943"/>
    </source>
</evidence>
<keyword evidence="3" id="KW-1133">Transmembrane helix</keyword>
<dbReference type="OrthoDB" id="3267646at2"/>
<gene>
    <name evidence="6" type="ORF">CARG_01910</name>
</gene>
<dbReference type="PANTHER" id="PTHR36974">
    <property type="entry name" value="MEMBRANE PROTEIN-RELATED"/>
    <property type="match status" value="1"/>
</dbReference>
<sequence>MKNFLVGLFTFAGVMHFIRPEGFDALVPPALPPNQRFYTLASGAAEVGTAALLVNPSTRRVGGWATLALMAGVWPGNIYMAYDWRDHPLWQRAIAYGRIPLQLPLLRAGWNIAHRQD</sequence>
<keyword evidence="4" id="KW-0472">Membrane</keyword>
<feature type="domain" description="Methylamine utilisation protein MauE" evidence="5">
    <location>
        <begin position="4"/>
        <end position="75"/>
    </location>
</feature>